<dbReference type="EMBL" id="KJ621082">
    <property type="protein sequence ID" value="AHX01015.1"/>
    <property type="molecule type" value="Genomic_DNA"/>
</dbReference>
<dbReference type="OrthoDB" id="3708at10239"/>
<gene>
    <name evidence="1" type="ORF">DFL12P1_0055</name>
</gene>
<dbReference type="InterPro" id="IPR029052">
    <property type="entry name" value="Metallo-depent_PP-like"/>
</dbReference>
<evidence type="ECO:0000313" key="1">
    <source>
        <dbReference type="EMBL" id="AHX01015.1"/>
    </source>
</evidence>
<sequence>MSKYYDYWSQNGKPSYTDVARHFGVHESTARRSIQQMEKRIGSRDLAEQAVLDGMDELGFIGIPDGGWVKSQTPDKHGRTYSFRFSKDKTKEEEDRIDEIAAKFTGTSPVLFKPPALLLTDRVKKAFISINDLHSGALAWGAETGYGDWDLQIAMTRLQDWLCRLFDHVEKEGVQEIILYYNGDVLHANGQVPMTATHGSDHILDVDSRHFKVVDTTGEQIIHTTDIAAQISDVRLVIKRGNHDGDSYLALLQGAKWRYHNQLNVTVEMDPNAYWAHIFGKVALFGHHGDKIKPDRLVMQFLQRYRKDIAEVEHITVWTGDKHHRKVEQFPGVMWEQASNWSEPDLYGSAFGETAMAQAVIYDEIEGETSRFTVKASQVFGDPDADV</sequence>
<protein>
    <submittedName>
        <fullName evidence="1">Uncharacterized protein</fullName>
    </submittedName>
</protein>
<accession>A0A023NHB8</accession>
<name>A0A023NHB8_9CAUD</name>
<reference evidence="1" key="1">
    <citation type="submission" date="2014-05" db="EMBL/GenBank/DDBJ databases">
        <title>Complete genome sequence of bacteriophage DFL12phi1, which infects Dinoroseobacter shibae.</title>
        <authorList>
            <person name="Ji J."/>
            <person name="Zhang R."/>
            <person name="Jiao N."/>
        </authorList>
    </citation>
    <scope>NUCLEOTIDE SEQUENCE [LARGE SCALE GENOMIC DNA]</scope>
</reference>
<organism evidence="1 2">
    <name type="scientific">Dinoroseobacter phage DFL12phi1</name>
    <dbReference type="NCBI Taxonomy" id="1477404"/>
    <lineage>
        <taxon>Viruses</taxon>
        <taxon>Duplodnaviria</taxon>
        <taxon>Heunggongvirae</taxon>
        <taxon>Uroviricota</taxon>
        <taxon>Caudoviricetes</taxon>
        <taxon>Schitoviridae</taxon>
        <taxon>Rhodovirinae</taxon>
        <taxon>Baltimorevirus</taxon>
        <taxon>Baltimorevirus DFL12</taxon>
    </lineage>
</organism>
<dbReference type="SUPFAM" id="SSF56300">
    <property type="entry name" value="Metallo-dependent phosphatases"/>
    <property type="match status" value="1"/>
</dbReference>
<dbReference type="Proteomes" id="UP000024335">
    <property type="component" value="Segment"/>
</dbReference>
<evidence type="ECO:0000313" key="2">
    <source>
        <dbReference type="Proteomes" id="UP000024335"/>
    </source>
</evidence>
<dbReference type="GeneID" id="19686259"/>
<proteinExistence type="predicted"/>
<dbReference type="RefSeq" id="YP_009043735.1">
    <property type="nucleotide sequence ID" value="NC_024367.1"/>
</dbReference>
<dbReference type="KEGG" id="vg:19686259"/>
<keyword evidence="2" id="KW-1185">Reference proteome</keyword>